<sequence length="131" mass="14482">MTADDAEALLAEVRRYCMELPEVTEGPTHGAPTWFVRRRSFAKFVDPEQHNLEEPHVALWAAAPPGARLELTAAEPSWYFPPRFGGRDWIGIRLDLGPGGPDGDEVREIIADAYRQVAPKFLVARLDASGG</sequence>
<dbReference type="eggNOG" id="COG3801">
    <property type="taxonomic scope" value="Bacteria"/>
</dbReference>
<dbReference type="Gene3D" id="3.90.1150.30">
    <property type="match status" value="1"/>
</dbReference>
<evidence type="ECO:0000313" key="2">
    <source>
        <dbReference type="Proteomes" id="UP000006072"/>
    </source>
</evidence>
<dbReference type="RefSeq" id="WP_003932178.1">
    <property type="nucleotide sequence ID" value="NZ_JH814696.1"/>
</dbReference>
<dbReference type="PATRIC" id="fig|1194972.3.peg.2692"/>
<dbReference type="EMBL" id="ALQA01000025">
    <property type="protein sequence ID" value="EJZ09053.1"/>
    <property type="molecule type" value="Genomic_DNA"/>
</dbReference>
<dbReference type="InterPro" id="IPR038056">
    <property type="entry name" value="YjbR-like_sf"/>
</dbReference>
<reference evidence="1 2" key="1">
    <citation type="journal article" date="2012" name="J. Bacteriol.">
        <title>Complete Genome Sequence of Mycobacterium vaccae Type Strain ATCC 25954.</title>
        <authorList>
            <person name="Ho Y.S."/>
            <person name="Adroub S.A."/>
            <person name="Abadi M."/>
            <person name="Al Alwan B."/>
            <person name="Alkhateeb R."/>
            <person name="Gao G."/>
            <person name="Ragab A."/>
            <person name="Ali S."/>
            <person name="van Soolingen D."/>
            <person name="Bitter W."/>
            <person name="Pain A."/>
            <person name="Abdallah A.M."/>
        </authorList>
    </citation>
    <scope>NUCLEOTIDE SEQUENCE [LARGE SCALE GENOMIC DNA]</scope>
    <source>
        <strain evidence="1 2">ATCC 25954</strain>
    </source>
</reference>
<evidence type="ECO:0000313" key="1">
    <source>
        <dbReference type="EMBL" id="EJZ09053.1"/>
    </source>
</evidence>
<evidence type="ECO:0008006" key="3">
    <source>
        <dbReference type="Google" id="ProtNLM"/>
    </source>
</evidence>
<gene>
    <name evidence="1" type="ORF">MVAC_13476</name>
</gene>
<dbReference type="HOGENOM" id="CLU_138549_2_0_11"/>
<dbReference type="AlphaFoldDB" id="K0V2F0"/>
<accession>K0V2F0</accession>
<dbReference type="InterPro" id="IPR058532">
    <property type="entry name" value="YjbR/MT2646/Rv2570-like"/>
</dbReference>
<proteinExistence type="predicted"/>
<name>K0V2F0_MYCVA</name>
<comment type="caution">
    <text evidence="1">The sequence shown here is derived from an EMBL/GenBank/DDBJ whole genome shotgun (WGS) entry which is preliminary data.</text>
</comment>
<keyword evidence="2" id="KW-1185">Reference proteome</keyword>
<dbReference type="SUPFAM" id="SSF142906">
    <property type="entry name" value="YjbR-like"/>
    <property type="match status" value="1"/>
</dbReference>
<organism evidence="1 2">
    <name type="scientific">Mycolicibacterium vaccae ATCC 25954</name>
    <dbReference type="NCBI Taxonomy" id="1194972"/>
    <lineage>
        <taxon>Bacteria</taxon>
        <taxon>Bacillati</taxon>
        <taxon>Actinomycetota</taxon>
        <taxon>Actinomycetes</taxon>
        <taxon>Mycobacteriales</taxon>
        <taxon>Mycobacteriaceae</taxon>
        <taxon>Mycolicibacterium</taxon>
    </lineage>
</organism>
<dbReference type="Pfam" id="PF04237">
    <property type="entry name" value="YjbR"/>
    <property type="match status" value="1"/>
</dbReference>
<protein>
    <recommendedName>
        <fullName evidence="3">Phosphoribosylglycinamide formyltransferase</fullName>
    </recommendedName>
</protein>
<dbReference type="Proteomes" id="UP000006072">
    <property type="component" value="Unassembled WGS sequence"/>
</dbReference>